<organism evidence="1">
    <name type="scientific">Siphoviridae sp. ctaLC6</name>
    <dbReference type="NCBI Taxonomy" id="2826387"/>
    <lineage>
        <taxon>Viruses</taxon>
        <taxon>Duplodnaviria</taxon>
        <taxon>Heunggongvirae</taxon>
        <taxon>Uroviricota</taxon>
        <taxon>Caudoviricetes</taxon>
    </lineage>
</organism>
<sequence>MAGHSAQGVVRVSRKPKTASETEIVRLITATNESTPIGNFSQLVKDLEAAGIVISGNQVAIKGDKVTIYNQNEVALFAQDGKLNANLIDAKTIVTEALKAGNIEAGEAVVDNLKVTNADVSGKITATSGQIAGMKIRGLSLTNQDFNNDACIILQNSKCNTFAGIGGNVASLSTGLRTVAMFINGEKRSVFETNFAMTVGASGAGTNIAIDIEGGFINGLRIRTAYLTVGGKNISTPTKIQKGINSVILAGEGYYELPAMDQNDDGYVIFVKNEYDGSVHIGASQGVTVDGSSKNAFILYDRGSITTNLTIVSRGDAMIFVYHRDVSRQNISSESGCWVQYKCPRDW</sequence>
<accession>A0A8S5MQE1</accession>
<dbReference type="EMBL" id="BK014957">
    <property type="protein sequence ID" value="DAD84303.1"/>
    <property type="molecule type" value="Genomic_DNA"/>
</dbReference>
<reference evidence="1" key="1">
    <citation type="journal article" date="2021" name="Proc. Natl. Acad. Sci. U.S.A.">
        <title>A Catalog of Tens of Thousands of Viruses from Human Metagenomes Reveals Hidden Associations with Chronic Diseases.</title>
        <authorList>
            <person name="Tisza M.J."/>
            <person name="Buck C.B."/>
        </authorList>
    </citation>
    <scope>NUCLEOTIDE SEQUENCE</scope>
    <source>
        <strain evidence="1">CtaLC6</strain>
    </source>
</reference>
<proteinExistence type="predicted"/>
<protein>
    <submittedName>
        <fullName evidence="1">Uncharacterized protein</fullName>
    </submittedName>
</protein>
<name>A0A8S5MQE1_9CAUD</name>
<evidence type="ECO:0000313" key="1">
    <source>
        <dbReference type="EMBL" id="DAD84303.1"/>
    </source>
</evidence>